<dbReference type="GO" id="GO:0016301">
    <property type="term" value="F:kinase activity"/>
    <property type="evidence" value="ECO:0007669"/>
    <property type="project" value="UniProtKB-KW"/>
</dbReference>
<dbReference type="Proteomes" id="UP001139648">
    <property type="component" value="Unassembled WGS sequence"/>
</dbReference>
<dbReference type="EMBL" id="JAMZEB010000002">
    <property type="protein sequence ID" value="MCP2359354.1"/>
    <property type="molecule type" value="Genomic_DNA"/>
</dbReference>
<dbReference type="RefSeq" id="WP_253746740.1">
    <property type="nucleotide sequence ID" value="NZ_BAABKA010000007.1"/>
</dbReference>
<comment type="caution">
    <text evidence="1">The sequence shown here is derived from an EMBL/GenBank/DDBJ whole genome shotgun (WGS) entry which is preliminary data.</text>
</comment>
<dbReference type="AlphaFoldDB" id="A0A9X2GHV6"/>
<evidence type="ECO:0000313" key="2">
    <source>
        <dbReference type="Proteomes" id="UP001139648"/>
    </source>
</evidence>
<accession>A0A9X2GHV6</accession>
<sequence>MPGTDRVCLPAAERYRSAEHRLFHRDAGYLEGRRTRDDRMNRAVAGRTAFGKQVIAAQRAVAEFSALRRLGELECRCRTRVQIVGTEILHEFAGTPGGYAAPRLAQADEGPGAFLDRDARNVATWFAAKGVTDADPDALATLLREEAGLLP</sequence>
<evidence type="ECO:0000313" key="1">
    <source>
        <dbReference type="EMBL" id="MCP2359354.1"/>
    </source>
</evidence>
<reference evidence="1" key="1">
    <citation type="submission" date="2022-06" db="EMBL/GenBank/DDBJ databases">
        <title>Sequencing the genomes of 1000 actinobacteria strains.</title>
        <authorList>
            <person name="Klenk H.-P."/>
        </authorList>
    </citation>
    <scope>NUCLEOTIDE SEQUENCE</scope>
    <source>
        <strain evidence="1">DSM 46694</strain>
    </source>
</reference>
<organism evidence="1 2">
    <name type="scientific">Nonomuraea thailandensis</name>
    <dbReference type="NCBI Taxonomy" id="1188745"/>
    <lineage>
        <taxon>Bacteria</taxon>
        <taxon>Bacillati</taxon>
        <taxon>Actinomycetota</taxon>
        <taxon>Actinomycetes</taxon>
        <taxon>Streptosporangiales</taxon>
        <taxon>Streptosporangiaceae</taxon>
        <taxon>Nonomuraea</taxon>
    </lineage>
</organism>
<keyword evidence="1" id="KW-0808">Transferase</keyword>
<keyword evidence="1" id="KW-0418">Kinase</keyword>
<protein>
    <submittedName>
        <fullName evidence="1">Serine/threonine-protein kinase RIO1</fullName>
    </submittedName>
</protein>
<keyword evidence="2" id="KW-1185">Reference proteome</keyword>
<proteinExistence type="predicted"/>
<gene>
    <name evidence="1" type="ORF">HD597_006374</name>
</gene>
<name>A0A9X2GHV6_9ACTN</name>